<protein>
    <recommendedName>
        <fullName evidence="6">Host specificity protein</fullName>
    </recommendedName>
</protein>
<dbReference type="SUPFAM" id="SSF51445">
    <property type="entry name" value="(Trans)glycosidases"/>
    <property type="match status" value="1"/>
</dbReference>
<evidence type="ECO:0000313" key="5">
    <source>
        <dbReference type="Proteomes" id="UP000266385"/>
    </source>
</evidence>
<accession>A0A399RCS7</accession>
<comment type="caution">
    <text evidence="4">The sequence shown here is derived from an EMBL/GenBank/DDBJ whole genome shotgun (WGS) entry which is preliminary data.</text>
</comment>
<dbReference type="AlphaFoldDB" id="A0A399RCS7"/>
<dbReference type="InterPro" id="IPR017853">
    <property type="entry name" value="GH"/>
</dbReference>
<evidence type="ECO:0000313" key="4">
    <source>
        <dbReference type="EMBL" id="RIJ28493.1"/>
    </source>
</evidence>
<feature type="domain" description="Rcc01698-like C-terminal" evidence="3">
    <location>
        <begin position="996"/>
        <end position="1089"/>
    </location>
</feature>
<dbReference type="Pfam" id="PF13550">
    <property type="entry name" value="Phage-tail_3"/>
    <property type="match status" value="1"/>
</dbReference>
<dbReference type="InterPro" id="IPR056490">
    <property type="entry name" value="Rcc01698_C"/>
</dbReference>
<dbReference type="EMBL" id="QWFX01000013">
    <property type="protein sequence ID" value="RIJ28493.1"/>
    <property type="molecule type" value="Genomic_DNA"/>
</dbReference>
<dbReference type="CDD" id="cd19607">
    <property type="entry name" value="GTA_TIM-barrel-like"/>
    <property type="match status" value="1"/>
</dbReference>
<dbReference type="Pfam" id="PF13547">
    <property type="entry name" value="GTA_TIM"/>
    <property type="match status" value="1"/>
</dbReference>
<dbReference type="Gene3D" id="3.20.20.80">
    <property type="entry name" value="Glycosidases"/>
    <property type="match status" value="1"/>
</dbReference>
<evidence type="ECO:0000259" key="2">
    <source>
        <dbReference type="Pfam" id="PF13550"/>
    </source>
</evidence>
<dbReference type="OrthoDB" id="8445115at2"/>
<evidence type="ECO:0000259" key="3">
    <source>
        <dbReference type="Pfam" id="PF23666"/>
    </source>
</evidence>
<dbReference type="Pfam" id="PF23666">
    <property type="entry name" value="Rcc01698_C"/>
    <property type="match status" value="1"/>
</dbReference>
<gene>
    <name evidence="4" type="ORF">D1223_14030</name>
</gene>
<dbReference type="InterPro" id="IPR032876">
    <property type="entry name" value="J_dom"/>
</dbReference>
<evidence type="ECO:0000259" key="1">
    <source>
        <dbReference type="Pfam" id="PF13547"/>
    </source>
</evidence>
<feature type="domain" description="Tip attachment protein J" evidence="2">
    <location>
        <begin position="754"/>
        <end position="895"/>
    </location>
</feature>
<name>A0A399RCS7_9PROT</name>
<sequence length="1225" mass="129836">MGQIILSQVGATLGASLLPSSVGLGGLGVSGAAIGAIAGTIAGRAIDSALAPTLEGPRIEAFHVMNAREGAGMANVYGRMRVGGQLIWASRFKECRRERSAGKGGPKISDYSYSVSLAVAVCEGPVTRLDRVWANGEILRLADYHWRFYAGGETQEPDPLIEAVEGTGEVPAFRGTAYVVFEDLPLDAFGNRLPQFSFEVVRAASADEGLCALAHGVNIIPATGEFVYGIDIVRERYFPGTERALNMNNDAGEADFRRSLDQLLSDLPGLEAATLTVGWFGDDLRAGSCRIRPGVETRERSTVPYQWSAAGQTRAGAHLVSQSGTSANYGGTPSDTAVLQAIAALQAEGVEVTLSPFLLMDVPPGNGLSDPYGGAEQAAFPWRGRITEAADKTAAVRTAVEAFLGTDNDFGYRHFILHHARLAAQAGGVEAILIGSEMRGLTRLRDETGAFPFVEGLIQLASDVRAIVGPDVKVSYAADWTEYGSYVPGDGSGDVLFPLDALWSSSDIDFVGVDWYPPAGDWRDGETHLDRAAGYTAADDPSYLADQMAGGEAYDWYYASQADRDSQVRTPITDTAHGEHWVFRQKDLAGWWNAAHHERPGGVRSASPTGWSPGMKPVRLIEIGFPAVDKGGNAPNLFYDPKSSESALPPYSTGERDDVFQRRALEAALAFWQAQPFVDQVYVWAWDARPWPDFPVRESVWSDGPNWAYGHWLNGRTSLISLAETVTDLCARAGVSVDASQLGGLVEGVVTTGPASLRRILEPFRVTDGLGMFERADGLVCVDGSSISQVNVNTDRLVEPGLTHTRPLLDKRPGRLQLSYISADGLYAPRVSDARSDLGDTAFSIEAELPLVLSDAAATRLAAQMLDDLQAADTAHIALPVEALALEPGDAVQLDGLPGDWAASDVTDDGLVRHVSLVRAPSSGPVRSRALPGEPRPAPHPAQPELILIDGPALSGAIPSGPVIAVGADPWRGPVTIHAGATANSLIPRAAVSGPASIATLADPLAAGPAGRWDRAGTLTLNISDADLMSRDRLDVLAVSNRILVQNGAGWELIGYESASLIADGVWQLSGLLRGLEGSVISPADAGAVCVIVDRALATADMLPGETGRELVWRAGQGEAIAFTYEDRGGLPWSVAHLRATPTPGGALLSWIPRGIDIPDSWDRPDPSRQRRYRVEALLSGVVGHSQAVDQASAAVPAGHNSARVAEIGTDGRIGHWVSIALGAS</sequence>
<dbReference type="RefSeq" id="WP_119377028.1">
    <property type="nucleotide sequence ID" value="NZ_QWFX01000013.1"/>
</dbReference>
<reference evidence="4 5" key="1">
    <citation type="submission" date="2018-08" db="EMBL/GenBank/DDBJ databases">
        <title>Henriciella mobilis sp. nov., isolated from seawater.</title>
        <authorList>
            <person name="Cheng H."/>
            <person name="Wu Y.-H."/>
            <person name="Xu X.-W."/>
            <person name="Guo L.-L."/>
        </authorList>
    </citation>
    <scope>NUCLEOTIDE SEQUENCE [LARGE SCALE GENOMIC DNA]</scope>
    <source>
        <strain evidence="4 5">JN25</strain>
    </source>
</reference>
<keyword evidence="5" id="KW-1185">Reference proteome</keyword>
<feature type="domain" description="GTA TIM-barrel-like" evidence="1">
    <location>
        <begin position="410"/>
        <end position="695"/>
    </location>
</feature>
<evidence type="ECO:0008006" key="6">
    <source>
        <dbReference type="Google" id="ProtNLM"/>
    </source>
</evidence>
<organism evidence="4 5">
    <name type="scientific">Henriciella mobilis</name>
    <dbReference type="NCBI Taxonomy" id="2305467"/>
    <lineage>
        <taxon>Bacteria</taxon>
        <taxon>Pseudomonadati</taxon>
        <taxon>Pseudomonadota</taxon>
        <taxon>Alphaproteobacteria</taxon>
        <taxon>Hyphomonadales</taxon>
        <taxon>Hyphomonadaceae</taxon>
        <taxon>Henriciella</taxon>
    </lineage>
</organism>
<dbReference type="InterPro" id="IPR025195">
    <property type="entry name" value="GTA_TIM_dom"/>
</dbReference>
<proteinExistence type="predicted"/>
<dbReference type="Proteomes" id="UP000266385">
    <property type="component" value="Unassembled WGS sequence"/>
</dbReference>